<gene>
    <name evidence="2" type="ORF">T12_4608</name>
</gene>
<keyword evidence="3" id="KW-1185">Reference proteome</keyword>
<dbReference type="AlphaFoldDB" id="A0A0V0ZIV1"/>
<reference evidence="2 3" key="1">
    <citation type="submission" date="2015-01" db="EMBL/GenBank/DDBJ databases">
        <title>Evolution of Trichinella species and genotypes.</title>
        <authorList>
            <person name="Korhonen P.K."/>
            <person name="Edoardo P."/>
            <person name="Giuseppe L.R."/>
            <person name="Gasser R.B."/>
        </authorList>
    </citation>
    <scope>NUCLEOTIDE SEQUENCE [LARGE SCALE GENOMIC DNA]</scope>
    <source>
        <strain evidence="2">ISS2496</strain>
    </source>
</reference>
<evidence type="ECO:0000313" key="3">
    <source>
        <dbReference type="Proteomes" id="UP000054783"/>
    </source>
</evidence>
<feature type="transmembrane region" description="Helical" evidence="1">
    <location>
        <begin position="103"/>
        <end position="124"/>
    </location>
</feature>
<dbReference type="Proteomes" id="UP000054783">
    <property type="component" value="Unassembled WGS sequence"/>
</dbReference>
<dbReference type="OrthoDB" id="10287748at2759"/>
<evidence type="ECO:0000256" key="1">
    <source>
        <dbReference type="SAM" id="Phobius"/>
    </source>
</evidence>
<protein>
    <submittedName>
        <fullName evidence="2">Uncharacterized protein</fullName>
    </submittedName>
</protein>
<evidence type="ECO:0000313" key="2">
    <source>
        <dbReference type="EMBL" id="KRY12211.1"/>
    </source>
</evidence>
<name>A0A0V0ZIV1_9BILA</name>
<keyword evidence="1" id="KW-0812">Transmembrane</keyword>
<accession>A0A0V0ZIV1</accession>
<organism evidence="2 3">
    <name type="scientific">Trichinella patagoniensis</name>
    <dbReference type="NCBI Taxonomy" id="990121"/>
    <lineage>
        <taxon>Eukaryota</taxon>
        <taxon>Metazoa</taxon>
        <taxon>Ecdysozoa</taxon>
        <taxon>Nematoda</taxon>
        <taxon>Enoplea</taxon>
        <taxon>Dorylaimia</taxon>
        <taxon>Trichinellida</taxon>
        <taxon>Trichinellidae</taxon>
        <taxon>Trichinella</taxon>
    </lineage>
</organism>
<keyword evidence="1" id="KW-1133">Transmembrane helix</keyword>
<sequence length="287" mass="32823">MTDLTADEQRNIGTFIYFLILSLGRVKKKQKSKSRLGKINFAQMKGMKVNSNARRVLLIEKLIRQSSSYFQSKRINFVSWIHKRAFCLPVDFVDIVAQIYSRIVFFLLMVFANIAVHAAVVCCVQRLRHLIQLRSLVAVGCGWLASGRLSIADAGMQIREGHFFISGDALSWVVLKINTIIYTTGDATQKPLKCCSLTANVQRIYFECRNVASLNTDFFLRKIKANEICSFPKQWQPIDNPQFSSSLPVRCLIDSAEKCRTKWDEAKQQWFILRHLHTGVVSSPLRL</sequence>
<comment type="caution">
    <text evidence="2">The sequence shown here is derived from an EMBL/GenBank/DDBJ whole genome shotgun (WGS) entry which is preliminary data.</text>
</comment>
<dbReference type="EMBL" id="JYDQ01000170">
    <property type="protein sequence ID" value="KRY12211.1"/>
    <property type="molecule type" value="Genomic_DNA"/>
</dbReference>
<keyword evidence="1" id="KW-0472">Membrane</keyword>
<proteinExistence type="predicted"/>